<feature type="transmembrane region" description="Helical" evidence="2">
    <location>
        <begin position="207"/>
        <end position="226"/>
    </location>
</feature>
<feature type="compositionally biased region" description="Low complexity" evidence="1">
    <location>
        <begin position="91"/>
        <end position="106"/>
    </location>
</feature>
<comment type="caution">
    <text evidence="3">The sequence shown here is derived from an EMBL/GenBank/DDBJ whole genome shotgun (WGS) entry which is preliminary data.</text>
</comment>
<dbReference type="Gene3D" id="3.40.50.300">
    <property type="entry name" value="P-loop containing nucleotide triphosphate hydrolases"/>
    <property type="match status" value="1"/>
</dbReference>
<accession>A0A4Y3R1R6</accession>
<keyword evidence="4" id="KW-1185">Reference proteome</keyword>
<feature type="region of interest" description="Disordered" evidence="1">
    <location>
        <begin position="1"/>
        <end position="172"/>
    </location>
</feature>
<evidence type="ECO:0000313" key="4">
    <source>
        <dbReference type="Proteomes" id="UP000319210"/>
    </source>
</evidence>
<dbReference type="EMBL" id="BJMM01000022">
    <property type="protein sequence ID" value="GEB51666.1"/>
    <property type="molecule type" value="Genomic_DNA"/>
</dbReference>
<keyword evidence="2" id="KW-0812">Transmembrane</keyword>
<keyword evidence="2" id="KW-0472">Membrane</keyword>
<dbReference type="SUPFAM" id="SSF52540">
    <property type="entry name" value="P-loop containing nucleoside triphosphate hydrolases"/>
    <property type="match status" value="1"/>
</dbReference>
<dbReference type="Proteomes" id="UP000319210">
    <property type="component" value="Unassembled WGS sequence"/>
</dbReference>
<organism evidence="3 4">
    <name type="scientific">Streptomyces cacaoi</name>
    <dbReference type="NCBI Taxonomy" id="1898"/>
    <lineage>
        <taxon>Bacteria</taxon>
        <taxon>Bacillati</taxon>
        <taxon>Actinomycetota</taxon>
        <taxon>Actinomycetes</taxon>
        <taxon>Kitasatosporales</taxon>
        <taxon>Streptomycetaceae</taxon>
        <taxon>Streptomyces</taxon>
    </lineage>
</organism>
<gene>
    <name evidence="3" type="ORF">SCA03_42170</name>
</gene>
<reference evidence="3 4" key="1">
    <citation type="submission" date="2019-06" db="EMBL/GenBank/DDBJ databases">
        <title>Whole genome shotgun sequence of Streptomyces cacaoi subsp. cacaoi NBRC 12748.</title>
        <authorList>
            <person name="Hosoyama A."/>
            <person name="Uohara A."/>
            <person name="Ohji S."/>
            <person name="Ichikawa N."/>
        </authorList>
    </citation>
    <scope>NUCLEOTIDE SEQUENCE [LARGE SCALE GENOMIC DNA]</scope>
    <source>
        <strain evidence="3 4">NBRC 12748</strain>
    </source>
</reference>
<feature type="transmembrane region" description="Helical" evidence="2">
    <location>
        <begin position="256"/>
        <end position="273"/>
    </location>
</feature>
<evidence type="ECO:0008006" key="5">
    <source>
        <dbReference type="Google" id="ProtNLM"/>
    </source>
</evidence>
<feature type="compositionally biased region" description="Pro residues" evidence="1">
    <location>
        <begin position="72"/>
        <end position="90"/>
    </location>
</feature>
<name>A0A4Y3R1R6_STRCI</name>
<dbReference type="InterPro" id="IPR027417">
    <property type="entry name" value="P-loop_NTPase"/>
</dbReference>
<feature type="compositionally biased region" description="Pro residues" evidence="1">
    <location>
        <begin position="33"/>
        <end position="46"/>
    </location>
</feature>
<dbReference type="AlphaFoldDB" id="A0A4Y3R1R6"/>
<evidence type="ECO:0000256" key="2">
    <source>
        <dbReference type="SAM" id="Phobius"/>
    </source>
</evidence>
<evidence type="ECO:0000256" key="1">
    <source>
        <dbReference type="SAM" id="MobiDB-lite"/>
    </source>
</evidence>
<proteinExistence type="predicted"/>
<sequence length="843" mass="89118">MDMGLPHRKRDTGGAHDPVHGTPGSLPGAPADPGTPGPGRAAPPAPGAELPDRAAPLAHGDTPDAPGTPAAPAHPPAAPPPGPYPHPTGGPYPADAPYATDPYATDGAYPAEVPRPADTAHASGPRPPGQQAAAGSGAQPGPQTPGTGGGHGFESVPPPMPQGAPAAGPPLVDWLRIPRPEADPGVWRCGYAPRPPEDPERIPARQLVSGAIVSFLIAWLLWSLLWNRYLGSFWLWPLFAMTPDAVGTAARSVISYVYYTAVAGAILVVFGRIGHWPELARRTVARLRGGRARPGGTTQDTPEAVPAPVPPPHLDPAEWPQLRAAGAAEAADRLAEELRSGRMTDVDQARIARAWQSVRTRPERLAAFVDSVRTHGAAACGHPSGERNLSVRAARHDLSVRQVRIGTAADAERNPYGYRGVGIALDPSLLGTSALAVGPPGTGKTSRLARPVAESLCLQALAGQAAVIAVSPAGERFVPDESFDVVIRPGRPESTHDLDLYGGTTDPDEAAGMLAEALVGDLGTALPGGDSRRAATCLAQLLGPFVAVHGRFPTVPELRELLDAGPGSLDALRARLHAEGRDALLRELDAFERQSGRAGDVVALLAERIALLDRPAFADFFQPEGTGRGDGRRPFSARALEHPLRVRIDLPERGHAEASRILARLILAQFTECVVARRDQSLFACLVLDDAAQTVTPQALRALQRLRSVHAGVVLTLRALDDVPQPLRAPLLGAVGCRMVCAGVTPWDAERFAEVWGTEWVQTRTVTNRQLVSDEPVTRVLHAVRRLATGKYVTAESVTVRSEQRERWSASDLANELQPGHAVLSVTTVRGERTPPILTRLGE</sequence>
<evidence type="ECO:0000313" key="3">
    <source>
        <dbReference type="EMBL" id="GEB51666.1"/>
    </source>
</evidence>
<feature type="compositionally biased region" description="Low complexity" evidence="1">
    <location>
        <begin position="129"/>
        <end position="145"/>
    </location>
</feature>
<protein>
    <recommendedName>
        <fullName evidence="5">ATP-binding protein</fullName>
    </recommendedName>
</protein>
<feature type="compositionally biased region" description="Basic residues" evidence="1">
    <location>
        <begin position="1"/>
        <end position="10"/>
    </location>
</feature>
<keyword evidence="2" id="KW-1133">Transmembrane helix</keyword>